<evidence type="ECO:0000256" key="1">
    <source>
        <dbReference type="SAM" id="MobiDB-lite"/>
    </source>
</evidence>
<reference evidence="2" key="1">
    <citation type="submission" date="2020-06" db="EMBL/GenBank/DDBJ databases">
        <authorList>
            <consortium name="Plant Systems Biology data submission"/>
        </authorList>
    </citation>
    <scope>NUCLEOTIDE SEQUENCE</scope>
    <source>
        <strain evidence="2">D6</strain>
    </source>
</reference>
<comment type="caution">
    <text evidence="2">The sequence shown here is derived from an EMBL/GenBank/DDBJ whole genome shotgun (WGS) entry which is preliminary data.</text>
</comment>
<dbReference type="AlphaFoldDB" id="A0A9N8ETM0"/>
<proteinExistence type="predicted"/>
<dbReference type="Proteomes" id="UP001153069">
    <property type="component" value="Unassembled WGS sequence"/>
</dbReference>
<sequence length="212" mass="23679">MTPFLEMEMEPLTQEMAAVSLKKPTKQVKFAPWVSQITFPANVDAAPMDMLWYDKGEMQKLAKKDLDILISQEKSQNTGVNGQAEEEVVCSRGLEMYLRGQLPRRHARRRCYETAVLRKQAQLKALLGNATANAKEQVAERLQKFLIVKSKACQEEARALGVQDAIDAQQVYHSASKIPSEHVALSNSASHATKQALTSMQRHSQTTVLRAA</sequence>
<evidence type="ECO:0000313" key="2">
    <source>
        <dbReference type="EMBL" id="CAB9524480.1"/>
    </source>
</evidence>
<gene>
    <name evidence="2" type="ORF">SEMRO_1543_G281100.1</name>
</gene>
<name>A0A9N8ETM0_9STRA</name>
<dbReference type="EMBL" id="CAICTM010001541">
    <property type="protein sequence ID" value="CAB9524480.1"/>
    <property type="molecule type" value="Genomic_DNA"/>
</dbReference>
<keyword evidence="3" id="KW-1185">Reference proteome</keyword>
<protein>
    <submittedName>
        <fullName evidence="2">Uncharacterized protein</fullName>
    </submittedName>
</protein>
<accession>A0A9N8ETM0</accession>
<evidence type="ECO:0000313" key="3">
    <source>
        <dbReference type="Proteomes" id="UP001153069"/>
    </source>
</evidence>
<feature type="region of interest" description="Disordered" evidence="1">
    <location>
        <begin position="185"/>
        <end position="212"/>
    </location>
</feature>
<organism evidence="2 3">
    <name type="scientific">Seminavis robusta</name>
    <dbReference type="NCBI Taxonomy" id="568900"/>
    <lineage>
        <taxon>Eukaryota</taxon>
        <taxon>Sar</taxon>
        <taxon>Stramenopiles</taxon>
        <taxon>Ochrophyta</taxon>
        <taxon>Bacillariophyta</taxon>
        <taxon>Bacillariophyceae</taxon>
        <taxon>Bacillariophycidae</taxon>
        <taxon>Naviculales</taxon>
        <taxon>Naviculaceae</taxon>
        <taxon>Seminavis</taxon>
    </lineage>
</organism>